<keyword evidence="4" id="KW-0804">Transcription</keyword>
<dbReference type="Proteomes" id="UP001210380">
    <property type="component" value="Unassembled WGS sequence"/>
</dbReference>
<gene>
    <name evidence="7" type="ORF">OU415_05125</name>
</gene>
<sequence>MAGLETRELECFLVLAEELHFGRTGERLYVSQGRVSQLLRSLERRIGARLVERTNRRVALTPLGERFRDSLQPAYAQLSAVVEQARAEARGVTGVLRLGFQGPADECVVSAIRTFESRFPSCTTELTELPLNDPFSALRRGEVDAAIVLLPVEEPDLLVAATFPAEQQHIAISAQHAFADRDEVSAEDLADLHLIAPASPAPTYWQDAQTPPRTPSGRPIPRASTVTTLQEAITRTAAGQGAMLLCGPTAQHHARRDIRFVPVTGLPPSTLGLTYPRAAETSQLRAFAATLAEA</sequence>
<organism evidence="7 8">
    <name type="scientific">Saccharopolyspora oryzae</name>
    <dbReference type="NCBI Taxonomy" id="2997343"/>
    <lineage>
        <taxon>Bacteria</taxon>
        <taxon>Bacillati</taxon>
        <taxon>Actinomycetota</taxon>
        <taxon>Actinomycetes</taxon>
        <taxon>Pseudonocardiales</taxon>
        <taxon>Pseudonocardiaceae</taxon>
        <taxon>Saccharopolyspora</taxon>
    </lineage>
</organism>
<evidence type="ECO:0000259" key="6">
    <source>
        <dbReference type="PROSITE" id="PS50931"/>
    </source>
</evidence>
<evidence type="ECO:0000256" key="2">
    <source>
        <dbReference type="ARBA" id="ARBA00023015"/>
    </source>
</evidence>
<dbReference type="Pfam" id="PF03466">
    <property type="entry name" value="LysR_substrate"/>
    <property type="match status" value="1"/>
</dbReference>
<dbReference type="PANTHER" id="PTHR30346:SF0">
    <property type="entry name" value="HCA OPERON TRANSCRIPTIONAL ACTIVATOR HCAR"/>
    <property type="match status" value="1"/>
</dbReference>
<keyword evidence="8" id="KW-1185">Reference proteome</keyword>
<evidence type="ECO:0000256" key="1">
    <source>
        <dbReference type="ARBA" id="ARBA00009437"/>
    </source>
</evidence>
<evidence type="ECO:0000313" key="8">
    <source>
        <dbReference type="Proteomes" id="UP001210380"/>
    </source>
</evidence>
<dbReference type="Gene3D" id="3.40.190.10">
    <property type="entry name" value="Periplasmic binding protein-like II"/>
    <property type="match status" value="2"/>
</dbReference>
<dbReference type="SUPFAM" id="SSF53850">
    <property type="entry name" value="Periplasmic binding protein-like II"/>
    <property type="match status" value="1"/>
</dbReference>
<reference evidence="7 8" key="1">
    <citation type="submission" date="2022-11" db="EMBL/GenBank/DDBJ databases">
        <title>Draft genome sequence of Saccharopolyspora sp. WRP15-2 isolated from rhizosphere soils of wild rice in Thailand.</title>
        <authorList>
            <person name="Duangmal K."/>
            <person name="Kammanee S."/>
            <person name="Muangham S."/>
        </authorList>
    </citation>
    <scope>NUCLEOTIDE SEQUENCE [LARGE SCALE GENOMIC DNA]</scope>
    <source>
        <strain evidence="7 8">WRP15-2</strain>
    </source>
</reference>
<comment type="caution">
    <text evidence="7">The sequence shown here is derived from an EMBL/GenBank/DDBJ whole genome shotgun (WGS) entry which is preliminary data.</text>
</comment>
<evidence type="ECO:0000313" key="7">
    <source>
        <dbReference type="EMBL" id="MDA3624811.1"/>
    </source>
</evidence>
<dbReference type="InterPro" id="IPR036390">
    <property type="entry name" value="WH_DNA-bd_sf"/>
</dbReference>
<evidence type="ECO:0000256" key="5">
    <source>
        <dbReference type="SAM" id="MobiDB-lite"/>
    </source>
</evidence>
<dbReference type="PROSITE" id="PS50931">
    <property type="entry name" value="HTH_LYSR"/>
    <property type="match status" value="1"/>
</dbReference>
<dbReference type="SUPFAM" id="SSF46785">
    <property type="entry name" value="Winged helix' DNA-binding domain"/>
    <property type="match status" value="1"/>
</dbReference>
<accession>A0ABT4UUD7</accession>
<feature type="domain" description="HTH lysR-type" evidence="6">
    <location>
        <begin position="4"/>
        <end position="61"/>
    </location>
</feature>
<dbReference type="InterPro" id="IPR005119">
    <property type="entry name" value="LysR_subst-bd"/>
</dbReference>
<dbReference type="EMBL" id="JAQGLA010000005">
    <property type="protein sequence ID" value="MDA3624811.1"/>
    <property type="molecule type" value="Genomic_DNA"/>
</dbReference>
<dbReference type="PANTHER" id="PTHR30346">
    <property type="entry name" value="TRANSCRIPTIONAL DUAL REGULATOR HCAR-RELATED"/>
    <property type="match status" value="1"/>
</dbReference>
<proteinExistence type="inferred from homology"/>
<name>A0ABT4UUD7_9PSEU</name>
<evidence type="ECO:0000256" key="4">
    <source>
        <dbReference type="ARBA" id="ARBA00023163"/>
    </source>
</evidence>
<dbReference type="Gene3D" id="1.10.10.10">
    <property type="entry name" value="Winged helix-like DNA-binding domain superfamily/Winged helix DNA-binding domain"/>
    <property type="match status" value="1"/>
</dbReference>
<keyword evidence="3" id="KW-0238">DNA-binding</keyword>
<protein>
    <submittedName>
        <fullName evidence="7">LysR family transcriptional regulator</fullName>
    </submittedName>
</protein>
<keyword evidence="2" id="KW-0805">Transcription regulation</keyword>
<dbReference type="InterPro" id="IPR000847">
    <property type="entry name" value="LysR_HTH_N"/>
</dbReference>
<dbReference type="RefSeq" id="WP_270947381.1">
    <property type="nucleotide sequence ID" value="NZ_JAQGLA010000005.1"/>
</dbReference>
<evidence type="ECO:0000256" key="3">
    <source>
        <dbReference type="ARBA" id="ARBA00023125"/>
    </source>
</evidence>
<feature type="region of interest" description="Disordered" evidence="5">
    <location>
        <begin position="202"/>
        <end position="221"/>
    </location>
</feature>
<dbReference type="InterPro" id="IPR036388">
    <property type="entry name" value="WH-like_DNA-bd_sf"/>
</dbReference>
<comment type="similarity">
    <text evidence="1">Belongs to the LysR transcriptional regulatory family.</text>
</comment>
<dbReference type="Pfam" id="PF00126">
    <property type="entry name" value="HTH_1"/>
    <property type="match status" value="1"/>
</dbReference>